<name>A0ABQ9XAH2_9EUKA</name>
<evidence type="ECO:0000313" key="3">
    <source>
        <dbReference type="Proteomes" id="UP001281761"/>
    </source>
</evidence>
<feature type="region of interest" description="Disordered" evidence="1">
    <location>
        <begin position="45"/>
        <end position="101"/>
    </location>
</feature>
<dbReference type="EMBL" id="JARBJD010000181">
    <property type="protein sequence ID" value="KAK2948225.1"/>
    <property type="molecule type" value="Genomic_DNA"/>
</dbReference>
<proteinExistence type="predicted"/>
<reference evidence="2 3" key="1">
    <citation type="journal article" date="2022" name="bioRxiv">
        <title>Genomics of Preaxostyla Flagellates Illuminates Evolutionary Transitions and the Path Towards Mitochondrial Loss.</title>
        <authorList>
            <person name="Novak L.V.F."/>
            <person name="Treitli S.C."/>
            <person name="Pyrih J."/>
            <person name="Halakuc P."/>
            <person name="Pipaliya S.V."/>
            <person name="Vacek V."/>
            <person name="Brzon O."/>
            <person name="Soukal P."/>
            <person name="Eme L."/>
            <person name="Dacks J.B."/>
            <person name="Karnkowska A."/>
            <person name="Elias M."/>
            <person name="Hampl V."/>
        </authorList>
    </citation>
    <scope>NUCLEOTIDE SEQUENCE [LARGE SCALE GENOMIC DNA]</scope>
    <source>
        <strain evidence="2">NAU3</strain>
        <tissue evidence="2">Gut</tissue>
    </source>
</reference>
<gene>
    <name evidence="2" type="ORF">BLNAU_16844</name>
</gene>
<comment type="caution">
    <text evidence="2">The sequence shown here is derived from an EMBL/GenBank/DDBJ whole genome shotgun (WGS) entry which is preliminary data.</text>
</comment>
<evidence type="ECO:0000256" key="1">
    <source>
        <dbReference type="SAM" id="MobiDB-lite"/>
    </source>
</evidence>
<evidence type="ECO:0000313" key="2">
    <source>
        <dbReference type="EMBL" id="KAK2948225.1"/>
    </source>
</evidence>
<protein>
    <submittedName>
        <fullName evidence="2">Uncharacterized protein</fullName>
    </submittedName>
</protein>
<organism evidence="2 3">
    <name type="scientific">Blattamonas nauphoetae</name>
    <dbReference type="NCBI Taxonomy" id="2049346"/>
    <lineage>
        <taxon>Eukaryota</taxon>
        <taxon>Metamonada</taxon>
        <taxon>Preaxostyla</taxon>
        <taxon>Oxymonadida</taxon>
        <taxon>Blattamonas</taxon>
    </lineage>
</organism>
<feature type="compositionally biased region" description="Basic and acidic residues" evidence="1">
    <location>
        <begin position="91"/>
        <end position="101"/>
    </location>
</feature>
<keyword evidence="3" id="KW-1185">Reference proteome</keyword>
<dbReference type="Proteomes" id="UP001281761">
    <property type="component" value="Unassembled WGS sequence"/>
</dbReference>
<sequence length="101" mass="11330">MCFGGEFGWRSVCEKFNILQLPLRRHTDVDSAEWKEPKHGAIVKLGGHSESLLASPERPSLHPNKPQRSSILDRPVEPSLPPLRILSSGSDNDRCSKERSE</sequence>
<accession>A0ABQ9XAH2</accession>